<dbReference type="GO" id="GO:0008270">
    <property type="term" value="F:zinc ion binding"/>
    <property type="evidence" value="ECO:0007669"/>
    <property type="project" value="UniProtKB-KW"/>
</dbReference>
<keyword evidence="2" id="KW-0808">Transferase</keyword>
<dbReference type="CDD" id="cd00192">
    <property type="entry name" value="PTKc"/>
    <property type="match status" value="1"/>
</dbReference>
<dbReference type="PANTHER" id="PTHR24416">
    <property type="entry name" value="TYROSINE-PROTEIN KINASE RECEPTOR"/>
    <property type="match status" value="1"/>
</dbReference>
<dbReference type="GO" id="GO:0005524">
    <property type="term" value="F:ATP binding"/>
    <property type="evidence" value="ECO:0007669"/>
    <property type="project" value="UniProtKB-KW"/>
</dbReference>
<dbReference type="KEGG" id="gtt:GUITHDRAFT_81277"/>
<keyword evidence="7" id="KW-0829">Tyrosine-protein kinase</keyword>
<dbReference type="GO" id="GO:0050793">
    <property type="term" value="P:regulation of developmental process"/>
    <property type="evidence" value="ECO:0007669"/>
    <property type="project" value="UniProtKB-ARBA"/>
</dbReference>
<sequence>VHFALITDTQQIGSGPFKLVYKARWLSTPVAIQRIRGSGETGRREELAKEVKGFKQLGEHPNLVRYLAISIEPMSGDYCMVTEFAPLGSLDVILANLAEDGETIDLLAQLQVARQICEGMLRLSLRKVVHGDLAARNVLVFRLDAQNHMDVSVKIADYGLSIMANRAYGEGRAVSVSTAGLTARPMRWMAPESIRRRRFSEKSDVWAFGVTMWEVWTYAEVPFCTIEDDGLVGSKVLDGDRLPRPPSCPATVYGIMQECWREKSFQRPSFGDLCKRLQKEYEAKARARVRGVAGDNQQCVCVLCMERKADWALIPCGHLCLCEQCKDGATDRPCPLCRSNPTSVNKIF</sequence>
<dbReference type="GO" id="GO:0043235">
    <property type="term" value="C:receptor complex"/>
    <property type="evidence" value="ECO:0007669"/>
    <property type="project" value="TreeGrafter"/>
</dbReference>
<dbReference type="Pfam" id="PF07714">
    <property type="entry name" value="PK_Tyr_Ser-Thr"/>
    <property type="match status" value="1"/>
</dbReference>
<evidence type="ECO:0000259" key="9">
    <source>
        <dbReference type="PROSITE" id="PS50011"/>
    </source>
</evidence>
<evidence type="ECO:0000259" key="10">
    <source>
        <dbReference type="PROSITE" id="PS50089"/>
    </source>
</evidence>
<dbReference type="InterPro" id="IPR050122">
    <property type="entry name" value="RTK"/>
</dbReference>
<dbReference type="RefSeq" id="XP_005820544.1">
    <property type="nucleotide sequence ID" value="XM_005820487.1"/>
</dbReference>
<dbReference type="InterPro" id="IPR001841">
    <property type="entry name" value="Znf_RING"/>
</dbReference>
<dbReference type="SUPFAM" id="SSF56112">
    <property type="entry name" value="Protein kinase-like (PK-like)"/>
    <property type="match status" value="1"/>
</dbReference>
<evidence type="ECO:0000256" key="3">
    <source>
        <dbReference type="ARBA" id="ARBA00022741"/>
    </source>
</evidence>
<protein>
    <recommendedName>
        <fullName evidence="14">Non-specific protein-tyrosine kinase</fullName>
    </recommendedName>
</protein>
<dbReference type="PRINTS" id="PR00109">
    <property type="entry name" value="TYRKINASE"/>
</dbReference>
<dbReference type="Proteomes" id="UP000011087">
    <property type="component" value="Unassembled WGS sequence"/>
</dbReference>
<evidence type="ECO:0000256" key="5">
    <source>
        <dbReference type="ARBA" id="ARBA00022840"/>
    </source>
</evidence>
<dbReference type="InterPro" id="IPR000719">
    <property type="entry name" value="Prot_kinase_dom"/>
</dbReference>
<dbReference type="EMBL" id="JH993137">
    <property type="protein sequence ID" value="EKX33564.1"/>
    <property type="molecule type" value="Genomic_DNA"/>
</dbReference>
<dbReference type="STRING" id="905079.L1ICA8"/>
<evidence type="ECO:0000256" key="7">
    <source>
        <dbReference type="ARBA" id="ARBA00023137"/>
    </source>
</evidence>
<organism evidence="11">
    <name type="scientific">Guillardia theta (strain CCMP2712)</name>
    <name type="common">Cryptophyte</name>
    <dbReference type="NCBI Taxonomy" id="905079"/>
    <lineage>
        <taxon>Eukaryota</taxon>
        <taxon>Cryptophyceae</taxon>
        <taxon>Pyrenomonadales</taxon>
        <taxon>Geminigeraceae</taxon>
        <taxon>Guillardia</taxon>
    </lineage>
</organism>
<dbReference type="Pfam" id="PF13920">
    <property type="entry name" value="zf-C3HC4_3"/>
    <property type="match status" value="1"/>
</dbReference>
<dbReference type="PROSITE" id="PS50011">
    <property type="entry name" value="PROTEIN_KINASE_DOM"/>
    <property type="match status" value="1"/>
</dbReference>
<evidence type="ECO:0000313" key="12">
    <source>
        <dbReference type="EnsemblProtists" id="EKX33564"/>
    </source>
</evidence>
<evidence type="ECO:0000256" key="6">
    <source>
        <dbReference type="ARBA" id="ARBA00023136"/>
    </source>
</evidence>
<dbReference type="GO" id="GO:0048468">
    <property type="term" value="P:cell development"/>
    <property type="evidence" value="ECO:0007669"/>
    <property type="project" value="UniProtKB-ARBA"/>
</dbReference>
<keyword evidence="3" id="KW-0547">Nucleotide-binding</keyword>
<evidence type="ECO:0000256" key="2">
    <source>
        <dbReference type="ARBA" id="ARBA00022679"/>
    </source>
</evidence>
<dbReference type="GeneID" id="17290300"/>
<dbReference type="Gene3D" id="3.30.40.10">
    <property type="entry name" value="Zinc/RING finger domain, C3HC4 (zinc finger)"/>
    <property type="match status" value="1"/>
</dbReference>
<dbReference type="EnsemblProtists" id="EKX33564">
    <property type="protein sequence ID" value="EKX33564"/>
    <property type="gene ID" value="GUITHDRAFT_81277"/>
</dbReference>
<reference evidence="13" key="2">
    <citation type="submission" date="2012-11" db="EMBL/GenBank/DDBJ databases">
        <authorList>
            <person name="Kuo A."/>
            <person name="Curtis B.A."/>
            <person name="Tanifuji G."/>
            <person name="Burki F."/>
            <person name="Gruber A."/>
            <person name="Irimia M."/>
            <person name="Maruyama S."/>
            <person name="Arias M.C."/>
            <person name="Ball S.G."/>
            <person name="Gile G.H."/>
            <person name="Hirakawa Y."/>
            <person name="Hopkins J.F."/>
            <person name="Rensing S.A."/>
            <person name="Schmutz J."/>
            <person name="Symeonidi A."/>
            <person name="Elias M."/>
            <person name="Eveleigh R.J."/>
            <person name="Herman E.K."/>
            <person name="Klute M.J."/>
            <person name="Nakayama T."/>
            <person name="Obornik M."/>
            <person name="Reyes-Prieto A."/>
            <person name="Armbrust E.V."/>
            <person name="Aves S.J."/>
            <person name="Beiko R.G."/>
            <person name="Coutinho P."/>
            <person name="Dacks J.B."/>
            <person name="Durnford D.G."/>
            <person name="Fast N.M."/>
            <person name="Green B.R."/>
            <person name="Grisdale C."/>
            <person name="Hempe F."/>
            <person name="Henrissat B."/>
            <person name="Hoppner M.P."/>
            <person name="Ishida K.-I."/>
            <person name="Kim E."/>
            <person name="Koreny L."/>
            <person name="Kroth P.G."/>
            <person name="Liu Y."/>
            <person name="Malik S.-B."/>
            <person name="Maier U.G."/>
            <person name="McRose D."/>
            <person name="Mock T."/>
            <person name="Neilson J.A."/>
            <person name="Onodera N.T."/>
            <person name="Poole A.M."/>
            <person name="Pritham E.J."/>
            <person name="Richards T.A."/>
            <person name="Rocap G."/>
            <person name="Roy S.W."/>
            <person name="Sarai C."/>
            <person name="Schaack S."/>
            <person name="Shirato S."/>
            <person name="Slamovits C.H."/>
            <person name="Spencer D.F."/>
            <person name="Suzuki S."/>
            <person name="Worden A.Z."/>
            <person name="Zauner S."/>
            <person name="Barry K."/>
            <person name="Bell C."/>
            <person name="Bharti A.K."/>
            <person name="Crow J.A."/>
            <person name="Grimwood J."/>
            <person name="Kramer R."/>
            <person name="Lindquist E."/>
            <person name="Lucas S."/>
            <person name="Salamov A."/>
            <person name="McFadden G.I."/>
            <person name="Lane C.E."/>
            <person name="Keeling P.J."/>
            <person name="Gray M.W."/>
            <person name="Grigoriev I.V."/>
            <person name="Archibald J.M."/>
        </authorList>
    </citation>
    <scope>NUCLEOTIDE SEQUENCE</scope>
    <source>
        <strain evidence="13">CCMP2712</strain>
    </source>
</reference>
<proteinExistence type="predicted"/>
<keyword evidence="8" id="KW-0862">Zinc</keyword>
<feature type="domain" description="RING-type" evidence="10">
    <location>
        <begin position="301"/>
        <end position="338"/>
    </location>
</feature>
<dbReference type="SUPFAM" id="SSF57850">
    <property type="entry name" value="RING/U-box"/>
    <property type="match status" value="1"/>
</dbReference>
<evidence type="ECO:0000313" key="11">
    <source>
        <dbReference type="EMBL" id="EKX33564.1"/>
    </source>
</evidence>
<dbReference type="CDD" id="cd16649">
    <property type="entry name" value="mRING-HC-C3HC5_CGRF1-like"/>
    <property type="match status" value="1"/>
</dbReference>
<evidence type="ECO:0008006" key="14">
    <source>
        <dbReference type="Google" id="ProtNLM"/>
    </source>
</evidence>
<gene>
    <name evidence="11" type="ORF">GUITHDRAFT_81277</name>
</gene>
<dbReference type="InterPro" id="IPR008266">
    <property type="entry name" value="Tyr_kinase_AS"/>
</dbReference>
<dbReference type="GO" id="GO:0004714">
    <property type="term" value="F:transmembrane receptor protein tyrosine kinase activity"/>
    <property type="evidence" value="ECO:0007669"/>
    <property type="project" value="TreeGrafter"/>
</dbReference>
<dbReference type="PROSITE" id="PS50089">
    <property type="entry name" value="ZF_RING_2"/>
    <property type="match status" value="1"/>
</dbReference>
<keyword evidence="13" id="KW-1185">Reference proteome</keyword>
<evidence type="ECO:0000256" key="8">
    <source>
        <dbReference type="PROSITE-ProRule" id="PRU00175"/>
    </source>
</evidence>
<accession>L1ICA8</accession>
<evidence type="ECO:0000313" key="13">
    <source>
        <dbReference type="Proteomes" id="UP000011087"/>
    </source>
</evidence>
<dbReference type="AlphaFoldDB" id="L1ICA8"/>
<dbReference type="eggNOG" id="KOG1026">
    <property type="taxonomic scope" value="Eukaryota"/>
</dbReference>
<dbReference type="GO" id="GO:0007169">
    <property type="term" value="P:cell surface receptor protein tyrosine kinase signaling pathway"/>
    <property type="evidence" value="ECO:0007669"/>
    <property type="project" value="TreeGrafter"/>
</dbReference>
<name>L1ICA8_GUITC</name>
<dbReference type="PANTHER" id="PTHR24416:SF600">
    <property type="entry name" value="PDGF- AND VEGF-RECEPTOR RELATED, ISOFORM J"/>
    <property type="match status" value="1"/>
</dbReference>
<dbReference type="HOGENOM" id="CLU_000288_7_40_1"/>
<dbReference type="GO" id="GO:0005886">
    <property type="term" value="C:plasma membrane"/>
    <property type="evidence" value="ECO:0007669"/>
    <property type="project" value="TreeGrafter"/>
</dbReference>
<keyword evidence="6" id="KW-0472">Membrane</keyword>
<keyword evidence="5" id="KW-0067">ATP-binding</keyword>
<keyword evidence="8" id="KW-0479">Metal-binding</keyword>
<feature type="domain" description="Protein kinase" evidence="9">
    <location>
        <begin position="6"/>
        <end position="281"/>
    </location>
</feature>
<dbReference type="FunFam" id="1.10.510.10:FF:001512">
    <property type="entry name" value="Receptor tyrosine-protein kinase erbB-2"/>
    <property type="match status" value="1"/>
</dbReference>
<dbReference type="InterPro" id="IPR011009">
    <property type="entry name" value="Kinase-like_dom_sf"/>
</dbReference>
<dbReference type="InterPro" id="IPR001245">
    <property type="entry name" value="Ser-Thr/Tyr_kinase_cat_dom"/>
</dbReference>
<dbReference type="Gene3D" id="1.10.510.10">
    <property type="entry name" value="Transferase(Phosphotransferase) domain 1"/>
    <property type="match status" value="1"/>
</dbReference>
<reference evidence="12" key="3">
    <citation type="submission" date="2015-06" db="UniProtKB">
        <authorList>
            <consortium name="EnsemblProtists"/>
        </authorList>
    </citation>
    <scope>IDENTIFICATION</scope>
</reference>
<dbReference type="OMA" id="YLASMHY"/>
<evidence type="ECO:0000256" key="1">
    <source>
        <dbReference type="ARBA" id="ARBA00004308"/>
    </source>
</evidence>
<comment type="subcellular location">
    <subcellularLocation>
        <location evidence="1">Endomembrane system</location>
    </subcellularLocation>
</comment>
<dbReference type="OrthoDB" id="3256376at2759"/>
<keyword evidence="8" id="KW-0863">Zinc-finger</keyword>
<feature type="non-terminal residue" evidence="11">
    <location>
        <position position="1"/>
    </location>
</feature>
<dbReference type="GO" id="GO:0012505">
    <property type="term" value="C:endomembrane system"/>
    <property type="evidence" value="ECO:0007669"/>
    <property type="project" value="UniProtKB-SubCell"/>
</dbReference>
<dbReference type="InterPro" id="IPR013083">
    <property type="entry name" value="Znf_RING/FYVE/PHD"/>
</dbReference>
<evidence type="ECO:0000256" key="4">
    <source>
        <dbReference type="ARBA" id="ARBA00022777"/>
    </source>
</evidence>
<dbReference type="PaxDb" id="55529-EKX33564"/>
<dbReference type="PROSITE" id="PS00109">
    <property type="entry name" value="PROTEIN_KINASE_TYR"/>
    <property type="match status" value="1"/>
</dbReference>
<keyword evidence="4" id="KW-0418">Kinase</keyword>
<reference evidence="11 13" key="1">
    <citation type="journal article" date="2012" name="Nature">
        <title>Algal genomes reveal evolutionary mosaicism and the fate of nucleomorphs.</title>
        <authorList>
            <consortium name="DOE Joint Genome Institute"/>
            <person name="Curtis B.A."/>
            <person name="Tanifuji G."/>
            <person name="Burki F."/>
            <person name="Gruber A."/>
            <person name="Irimia M."/>
            <person name="Maruyama S."/>
            <person name="Arias M.C."/>
            <person name="Ball S.G."/>
            <person name="Gile G.H."/>
            <person name="Hirakawa Y."/>
            <person name="Hopkins J.F."/>
            <person name="Kuo A."/>
            <person name="Rensing S.A."/>
            <person name="Schmutz J."/>
            <person name="Symeonidi A."/>
            <person name="Elias M."/>
            <person name="Eveleigh R.J."/>
            <person name="Herman E.K."/>
            <person name="Klute M.J."/>
            <person name="Nakayama T."/>
            <person name="Obornik M."/>
            <person name="Reyes-Prieto A."/>
            <person name="Armbrust E.V."/>
            <person name="Aves S.J."/>
            <person name="Beiko R.G."/>
            <person name="Coutinho P."/>
            <person name="Dacks J.B."/>
            <person name="Durnford D.G."/>
            <person name="Fast N.M."/>
            <person name="Green B.R."/>
            <person name="Grisdale C.J."/>
            <person name="Hempel F."/>
            <person name="Henrissat B."/>
            <person name="Hoppner M.P."/>
            <person name="Ishida K."/>
            <person name="Kim E."/>
            <person name="Koreny L."/>
            <person name="Kroth P.G."/>
            <person name="Liu Y."/>
            <person name="Malik S.B."/>
            <person name="Maier U.G."/>
            <person name="McRose D."/>
            <person name="Mock T."/>
            <person name="Neilson J.A."/>
            <person name="Onodera N.T."/>
            <person name="Poole A.M."/>
            <person name="Pritham E.J."/>
            <person name="Richards T.A."/>
            <person name="Rocap G."/>
            <person name="Roy S.W."/>
            <person name="Sarai C."/>
            <person name="Schaack S."/>
            <person name="Shirato S."/>
            <person name="Slamovits C.H."/>
            <person name="Spencer D.F."/>
            <person name="Suzuki S."/>
            <person name="Worden A.Z."/>
            <person name="Zauner S."/>
            <person name="Barry K."/>
            <person name="Bell C."/>
            <person name="Bharti A.K."/>
            <person name="Crow J.A."/>
            <person name="Grimwood J."/>
            <person name="Kramer R."/>
            <person name="Lindquist E."/>
            <person name="Lucas S."/>
            <person name="Salamov A."/>
            <person name="McFadden G.I."/>
            <person name="Lane C.E."/>
            <person name="Keeling P.J."/>
            <person name="Gray M.W."/>
            <person name="Grigoriev I.V."/>
            <person name="Archibald J.M."/>
        </authorList>
    </citation>
    <scope>NUCLEOTIDE SEQUENCE</scope>
    <source>
        <strain evidence="11 13">CCMP2712</strain>
    </source>
</reference>